<evidence type="ECO:0000313" key="1">
    <source>
        <dbReference type="EnsemblPlants" id="ORUFI10G07530.1"/>
    </source>
</evidence>
<sequence length="184" mass="19034">MGSEIAAVPDISEGLAEISKKMMDLAAQLRAWAVQSVEHAASLKQVTGASLKPRGHAFKQRTSCDVQGEPQAAGPTAVCFPCEAAAAPYAVDIHHGETMPFVKPTDNTTTGVLWNMADGSGMSETTPKLGLAMAPSLPLATPTEAAFFPAAAGTAALSPPLPSTEMEEKTTIFVAVAAQHEVGF</sequence>
<proteinExistence type="predicted"/>
<reference evidence="1" key="2">
    <citation type="submission" date="2015-06" db="UniProtKB">
        <authorList>
            <consortium name="EnsemblPlants"/>
        </authorList>
    </citation>
    <scope>IDENTIFICATION</scope>
</reference>
<evidence type="ECO:0000313" key="2">
    <source>
        <dbReference type="Proteomes" id="UP000008022"/>
    </source>
</evidence>
<dbReference type="AlphaFoldDB" id="A0A0E0QY14"/>
<name>A0A0E0QY14_ORYRU</name>
<dbReference type="EnsemblPlants" id="ORUFI10G07530.1">
    <property type="protein sequence ID" value="ORUFI10G07530.1"/>
    <property type="gene ID" value="ORUFI10G07530"/>
</dbReference>
<organism evidence="1 2">
    <name type="scientific">Oryza rufipogon</name>
    <name type="common">Brownbeard rice</name>
    <name type="synonym">Asian wild rice</name>
    <dbReference type="NCBI Taxonomy" id="4529"/>
    <lineage>
        <taxon>Eukaryota</taxon>
        <taxon>Viridiplantae</taxon>
        <taxon>Streptophyta</taxon>
        <taxon>Embryophyta</taxon>
        <taxon>Tracheophyta</taxon>
        <taxon>Spermatophyta</taxon>
        <taxon>Magnoliopsida</taxon>
        <taxon>Liliopsida</taxon>
        <taxon>Poales</taxon>
        <taxon>Poaceae</taxon>
        <taxon>BOP clade</taxon>
        <taxon>Oryzoideae</taxon>
        <taxon>Oryzeae</taxon>
        <taxon>Oryzinae</taxon>
        <taxon>Oryza</taxon>
    </lineage>
</organism>
<dbReference type="Proteomes" id="UP000008022">
    <property type="component" value="Unassembled WGS sequence"/>
</dbReference>
<reference evidence="2" key="1">
    <citation type="submission" date="2013-06" db="EMBL/GenBank/DDBJ databases">
        <authorList>
            <person name="Zhao Q."/>
        </authorList>
    </citation>
    <scope>NUCLEOTIDE SEQUENCE</scope>
    <source>
        <strain evidence="2">cv. W1943</strain>
    </source>
</reference>
<keyword evidence="2" id="KW-1185">Reference proteome</keyword>
<dbReference type="Gramene" id="ORUFI10G07530.1">
    <property type="protein sequence ID" value="ORUFI10G07530.1"/>
    <property type="gene ID" value="ORUFI10G07530"/>
</dbReference>
<accession>A0A0E0QY14</accession>
<dbReference type="HOGENOM" id="CLU_1470463_0_0_1"/>
<protein>
    <submittedName>
        <fullName evidence="1">Uncharacterized protein</fullName>
    </submittedName>
</protein>